<comment type="caution">
    <text evidence="3">The sequence shown here is derived from an EMBL/GenBank/DDBJ whole genome shotgun (WGS) entry which is preliminary data.</text>
</comment>
<feature type="signal peptide" evidence="2">
    <location>
        <begin position="1"/>
        <end position="25"/>
    </location>
</feature>
<evidence type="ECO:0000313" key="3">
    <source>
        <dbReference type="EMBL" id="KMO32539.1"/>
    </source>
</evidence>
<protein>
    <recommendedName>
        <fullName evidence="5">PASTA domain-containing protein</fullName>
    </recommendedName>
</protein>
<evidence type="ECO:0000256" key="2">
    <source>
        <dbReference type="SAM" id="SignalP"/>
    </source>
</evidence>
<dbReference type="OrthoDB" id="7996083at2"/>
<dbReference type="RefSeq" id="WP_048465032.1">
    <property type="nucleotide sequence ID" value="NZ_LABX01000134.1"/>
</dbReference>
<gene>
    <name evidence="3" type="ORF">VP06_17425</name>
</gene>
<dbReference type="PATRIC" id="fig|270351.6.peg.1058"/>
<evidence type="ECO:0000256" key="1">
    <source>
        <dbReference type="SAM" id="MobiDB-lite"/>
    </source>
</evidence>
<dbReference type="EMBL" id="LABX01000134">
    <property type="protein sequence ID" value="KMO32539.1"/>
    <property type="molecule type" value="Genomic_DNA"/>
</dbReference>
<feature type="region of interest" description="Disordered" evidence="1">
    <location>
        <begin position="42"/>
        <end position="64"/>
    </location>
</feature>
<keyword evidence="2" id="KW-0732">Signal</keyword>
<dbReference type="AlphaFoldDB" id="A0A0J6SFU0"/>
<dbReference type="Proteomes" id="UP000035929">
    <property type="component" value="Unassembled WGS sequence"/>
</dbReference>
<name>A0A0J6SFU0_9HYPH</name>
<reference evidence="3 4" key="1">
    <citation type="submission" date="2015-03" db="EMBL/GenBank/DDBJ databases">
        <title>Genome sequencing of Methylobacterium aquaticum DSM16371 type strain.</title>
        <authorList>
            <person name="Chaudhry V."/>
            <person name="Patil P.B."/>
        </authorList>
    </citation>
    <scope>NUCLEOTIDE SEQUENCE [LARGE SCALE GENOMIC DNA]</scope>
    <source>
        <strain evidence="3 4">DSM 16371</strain>
    </source>
</reference>
<sequence>MRLVATSLSLPLLVAGFLATGAAQAQSLPVDETTYVERSLNHDATLTIEHPPVPRTPRGRRAGRSAEIAGFCRDAGTIRRRGEAGEVILRQREACDSIAPRTLAPGDADPRPAWPAGRVVVVRTKG</sequence>
<feature type="chain" id="PRO_5005281216" description="PASTA domain-containing protein" evidence="2">
    <location>
        <begin position="26"/>
        <end position="126"/>
    </location>
</feature>
<evidence type="ECO:0000313" key="4">
    <source>
        <dbReference type="Proteomes" id="UP000035929"/>
    </source>
</evidence>
<accession>A0A0J6SFU0</accession>
<evidence type="ECO:0008006" key="5">
    <source>
        <dbReference type="Google" id="ProtNLM"/>
    </source>
</evidence>
<organism evidence="3 4">
    <name type="scientific">Methylobacterium aquaticum</name>
    <dbReference type="NCBI Taxonomy" id="270351"/>
    <lineage>
        <taxon>Bacteria</taxon>
        <taxon>Pseudomonadati</taxon>
        <taxon>Pseudomonadota</taxon>
        <taxon>Alphaproteobacteria</taxon>
        <taxon>Hyphomicrobiales</taxon>
        <taxon>Methylobacteriaceae</taxon>
        <taxon>Methylobacterium</taxon>
    </lineage>
</organism>
<proteinExistence type="predicted"/>